<evidence type="ECO:0000256" key="7">
    <source>
        <dbReference type="ARBA" id="ARBA00023136"/>
    </source>
</evidence>
<dbReference type="InterPro" id="IPR011527">
    <property type="entry name" value="ABC1_TM_dom"/>
</dbReference>
<feature type="domain" description="ABC transporter" evidence="9">
    <location>
        <begin position="359"/>
        <end position="595"/>
    </location>
</feature>
<dbReference type="RefSeq" id="WP_169351767.1">
    <property type="nucleotide sequence ID" value="NZ_JABBJJ010000450.1"/>
</dbReference>
<dbReference type="PANTHER" id="PTHR43394:SF1">
    <property type="entry name" value="ATP-BINDING CASSETTE SUB-FAMILY B MEMBER 10, MITOCHONDRIAL"/>
    <property type="match status" value="1"/>
</dbReference>
<keyword evidence="7 8" id="KW-0472">Membrane</keyword>
<evidence type="ECO:0000313" key="12">
    <source>
        <dbReference type="Proteomes" id="UP000518300"/>
    </source>
</evidence>
<dbReference type="Proteomes" id="UP000518300">
    <property type="component" value="Unassembled WGS sequence"/>
</dbReference>
<feature type="domain" description="ABC transmembrane type-1" evidence="10">
    <location>
        <begin position="45"/>
        <end position="327"/>
    </location>
</feature>
<feature type="transmembrane region" description="Helical" evidence="8">
    <location>
        <begin position="162"/>
        <end position="179"/>
    </location>
</feature>
<evidence type="ECO:0000256" key="5">
    <source>
        <dbReference type="ARBA" id="ARBA00022840"/>
    </source>
</evidence>
<dbReference type="SUPFAM" id="SSF90123">
    <property type="entry name" value="ABC transporter transmembrane region"/>
    <property type="match status" value="1"/>
</dbReference>
<dbReference type="GO" id="GO:0090374">
    <property type="term" value="P:oligopeptide export from mitochondrion"/>
    <property type="evidence" value="ECO:0007669"/>
    <property type="project" value="TreeGrafter"/>
</dbReference>
<feature type="transmembrane region" description="Helical" evidence="8">
    <location>
        <begin position="267"/>
        <end position="286"/>
    </location>
</feature>
<feature type="transmembrane region" description="Helical" evidence="8">
    <location>
        <begin position="84"/>
        <end position="109"/>
    </location>
</feature>
<keyword evidence="2" id="KW-0813">Transport</keyword>
<dbReference type="AlphaFoldDB" id="A0A848LYD7"/>
<keyword evidence="4" id="KW-0547">Nucleotide-binding</keyword>
<evidence type="ECO:0000256" key="3">
    <source>
        <dbReference type="ARBA" id="ARBA00022692"/>
    </source>
</evidence>
<dbReference type="Pfam" id="PF00664">
    <property type="entry name" value="ABC_membrane"/>
    <property type="match status" value="1"/>
</dbReference>
<comment type="caution">
    <text evidence="11">The sequence shown here is derived from an EMBL/GenBank/DDBJ whole genome shotgun (WGS) entry which is preliminary data.</text>
</comment>
<evidence type="ECO:0000256" key="6">
    <source>
        <dbReference type="ARBA" id="ARBA00022989"/>
    </source>
</evidence>
<dbReference type="PROSITE" id="PS00211">
    <property type="entry name" value="ABC_TRANSPORTER_1"/>
    <property type="match status" value="1"/>
</dbReference>
<dbReference type="InterPro" id="IPR003593">
    <property type="entry name" value="AAA+_ATPase"/>
</dbReference>
<dbReference type="InterPro" id="IPR036640">
    <property type="entry name" value="ABC1_TM_sf"/>
</dbReference>
<dbReference type="Pfam" id="PF00005">
    <property type="entry name" value="ABC_tran"/>
    <property type="match status" value="1"/>
</dbReference>
<dbReference type="EMBL" id="JABBJJ010000450">
    <property type="protein sequence ID" value="NMO22639.1"/>
    <property type="molecule type" value="Genomic_DNA"/>
</dbReference>
<keyword evidence="6 8" id="KW-1133">Transmembrane helix</keyword>
<organism evidence="11 12">
    <name type="scientific">Pyxidicoccus fallax</name>
    <dbReference type="NCBI Taxonomy" id="394095"/>
    <lineage>
        <taxon>Bacteria</taxon>
        <taxon>Pseudomonadati</taxon>
        <taxon>Myxococcota</taxon>
        <taxon>Myxococcia</taxon>
        <taxon>Myxococcales</taxon>
        <taxon>Cystobacterineae</taxon>
        <taxon>Myxococcaceae</taxon>
        <taxon>Pyxidicoccus</taxon>
    </lineage>
</organism>
<name>A0A848LYD7_9BACT</name>
<feature type="transmembrane region" description="Helical" evidence="8">
    <location>
        <begin position="185"/>
        <end position="203"/>
    </location>
</feature>
<evidence type="ECO:0000259" key="9">
    <source>
        <dbReference type="PROSITE" id="PS50893"/>
    </source>
</evidence>
<dbReference type="GO" id="GO:0016887">
    <property type="term" value="F:ATP hydrolysis activity"/>
    <property type="evidence" value="ECO:0007669"/>
    <property type="project" value="InterPro"/>
</dbReference>
<reference evidence="11 12" key="1">
    <citation type="submission" date="2020-04" db="EMBL/GenBank/DDBJ databases">
        <title>Draft genome of Pyxidicoccus fallax type strain.</title>
        <authorList>
            <person name="Whitworth D.E."/>
        </authorList>
    </citation>
    <scope>NUCLEOTIDE SEQUENCE [LARGE SCALE GENOMIC DNA]</scope>
    <source>
        <strain evidence="11 12">DSM 14698</strain>
    </source>
</reference>
<accession>A0A848LYD7</accession>
<dbReference type="GO" id="GO:0005524">
    <property type="term" value="F:ATP binding"/>
    <property type="evidence" value="ECO:0007669"/>
    <property type="project" value="UniProtKB-KW"/>
</dbReference>
<protein>
    <submittedName>
        <fullName evidence="11">ATP-binding cassette domain-containing protein</fullName>
    </submittedName>
</protein>
<dbReference type="SUPFAM" id="SSF52540">
    <property type="entry name" value="P-loop containing nucleoside triphosphate hydrolases"/>
    <property type="match status" value="1"/>
</dbReference>
<dbReference type="GO" id="GO:0015421">
    <property type="term" value="F:ABC-type oligopeptide transporter activity"/>
    <property type="evidence" value="ECO:0007669"/>
    <property type="project" value="TreeGrafter"/>
</dbReference>
<dbReference type="PROSITE" id="PS50929">
    <property type="entry name" value="ABC_TM1F"/>
    <property type="match status" value="1"/>
</dbReference>
<dbReference type="InterPro" id="IPR017871">
    <property type="entry name" value="ABC_transporter-like_CS"/>
</dbReference>
<dbReference type="InterPro" id="IPR039421">
    <property type="entry name" value="Type_1_exporter"/>
</dbReference>
<evidence type="ECO:0000259" key="10">
    <source>
        <dbReference type="PROSITE" id="PS50929"/>
    </source>
</evidence>
<dbReference type="PIRSF" id="PIRSF002773">
    <property type="entry name" value="ABC_prm/ATPase_B"/>
    <property type="match status" value="1"/>
</dbReference>
<dbReference type="PROSITE" id="PS50893">
    <property type="entry name" value="ABC_TRANSPORTER_2"/>
    <property type="match status" value="1"/>
</dbReference>
<dbReference type="FunFam" id="3.40.50.300:FF:000403">
    <property type="entry name" value="ATP-binding cassette sub-family B member 8, mitochondrial"/>
    <property type="match status" value="1"/>
</dbReference>
<proteinExistence type="predicted"/>
<comment type="subcellular location">
    <subcellularLocation>
        <location evidence="1">Cell membrane</location>
        <topology evidence="1">Multi-pass membrane protein</topology>
    </subcellularLocation>
</comment>
<evidence type="ECO:0000313" key="11">
    <source>
        <dbReference type="EMBL" id="NMO22639.1"/>
    </source>
</evidence>
<dbReference type="InterPro" id="IPR027417">
    <property type="entry name" value="P-loop_NTPase"/>
</dbReference>
<evidence type="ECO:0000256" key="4">
    <source>
        <dbReference type="ARBA" id="ARBA00022741"/>
    </source>
</evidence>
<feature type="transmembrane region" description="Helical" evidence="8">
    <location>
        <begin position="298"/>
        <end position="319"/>
    </location>
</feature>
<keyword evidence="5 11" id="KW-0067">ATP-binding</keyword>
<dbReference type="InterPro" id="IPR003439">
    <property type="entry name" value="ABC_transporter-like_ATP-bd"/>
</dbReference>
<feature type="transmembrane region" description="Helical" evidence="8">
    <location>
        <begin position="41"/>
        <end position="64"/>
    </location>
</feature>
<gene>
    <name evidence="11" type="ORF">HG543_48455</name>
</gene>
<evidence type="ECO:0000256" key="8">
    <source>
        <dbReference type="SAM" id="Phobius"/>
    </source>
</evidence>
<dbReference type="CDD" id="cd03249">
    <property type="entry name" value="ABC_MTABC3_MDL1_MDL2"/>
    <property type="match status" value="1"/>
</dbReference>
<keyword evidence="3 8" id="KW-0812">Transmembrane</keyword>
<dbReference type="PANTHER" id="PTHR43394">
    <property type="entry name" value="ATP-DEPENDENT PERMEASE MDL1, MITOCHONDRIAL"/>
    <property type="match status" value="1"/>
</dbReference>
<sequence length="600" mass="64745">MHAWGSRVRLRAVSAPEKAPAPQLPSRVTLRRLLTLARPELPALAGGTFFLLVSSVATLIYPRAIGNLVDEALTSRSQGMLDGLALGMLAVFVVQGIAMALRIYLFNIAGERVVSRLRKDLFRALLSQEVAFFDARRTGELTSRLASDTTVLQNTVTINVSLTLRYLMQAVGGVALLFYTSARLTAVMLAIVPAVVLGAVLYGRRVRVLSRQVQDALAASTNVAEEDLSGIRTVRSFAAERSEVERYGSTMDHAFSLARQRTLHSSMFMGGTAIAGYGAIAAVLWYGGRLVVSNQLSVGALTAFLIYTMLVAVAFSAVAELWADFMRASGAADRVFELLDREPAIAAGGVQLPEVRGHLEFRDVHFAYPTRSDVPVLQGVNLELLPGEVVAVVGPSGAGKSTLASLLSRFYDPQGGAVLLDGHPLTTLDPDWLRRNVAMVAQEPQLFSCSVADNIRYGRPDATDAQIEEAARAANAHAFIQRFPEAYATQVGERGVQLSGGQKQRVAIARAVLKDPRLLILDEATSALDAESEHLVKDALERLMQGRTTLIIAHRLSTVANADRVLVLEGGHVIQSGTHAALMGQDGLYRRLVERQFVAA</sequence>
<dbReference type="FunFam" id="1.20.1560.10:FF:000058">
    <property type="entry name" value="ABC transporter B family member 25"/>
    <property type="match status" value="1"/>
</dbReference>
<dbReference type="Gene3D" id="1.20.1560.10">
    <property type="entry name" value="ABC transporter type 1, transmembrane domain"/>
    <property type="match status" value="1"/>
</dbReference>
<dbReference type="CDD" id="cd18557">
    <property type="entry name" value="ABC_6TM_TAP_ABCB8_10_like"/>
    <property type="match status" value="1"/>
</dbReference>
<dbReference type="Gene3D" id="3.40.50.300">
    <property type="entry name" value="P-loop containing nucleotide triphosphate hydrolases"/>
    <property type="match status" value="1"/>
</dbReference>
<dbReference type="GO" id="GO:0005886">
    <property type="term" value="C:plasma membrane"/>
    <property type="evidence" value="ECO:0007669"/>
    <property type="project" value="UniProtKB-SubCell"/>
</dbReference>
<dbReference type="SMART" id="SM00382">
    <property type="entry name" value="AAA"/>
    <property type="match status" value="1"/>
</dbReference>
<evidence type="ECO:0000256" key="2">
    <source>
        <dbReference type="ARBA" id="ARBA00022448"/>
    </source>
</evidence>
<keyword evidence="12" id="KW-1185">Reference proteome</keyword>
<evidence type="ECO:0000256" key="1">
    <source>
        <dbReference type="ARBA" id="ARBA00004651"/>
    </source>
</evidence>